<keyword evidence="3" id="KW-1185">Reference proteome</keyword>
<protein>
    <submittedName>
        <fullName evidence="2">Uncharacterized protein</fullName>
    </submittedName>
</protein>
<accession>A0A6A6HHH5</accession>
<evidence type="ECO:0000256" key="1">
    <source>
        <dbReference type="SAM" id="MobiDB-lite"/>
    </source>
</evidence>
<dbReference type="Proteomes" id="UP000800092">
    <property type="component" value="Unassembled WGS sequence"/>
</dbReference>
<organism evidence="2 3">
    <name type="scientific">Viridothelium virens</name>
    <name type="common">Speckled blister lichen</name>
    <name type="synonym">Trypethelium virens</name>
    <dbReference type="NCBI Taxonomy" id="1048519"/>
    <lineage>
        <taxon>Eukaryota</taxon>
        <taxon>Fungi</taxon>
        <taxon>Dikarya</taxon>
        <taxon>Ascomycota</taxon>
        <taxon>Pezizomycotina</taxon>
        <taxon>Dothideomycetes</taxon>
        <taxon>Dothideomycetes incertae sedis</taxon>
        <taxon>Trypetheliales</taxon>
        <taxon>Trypetheliaceae</taxon>
        <taxon>Viridothelium</taxon>
    </lineage>
</organism>
<feature type="compositionally biased region" description="Low complexity" evidence="1">
    <location>
        <begin position="23"/>
        <end position="40"/>
    </location>
</feature>
<dbReference type="OrthoDB" id="5357075at2759"/>
<proteinExistence type="predicted"/>
<sequence length="276" mass="30796">MQEDLAGLFSRNLTLSAPPPPSQVSQFQPPAQPPSDQQQALRQDAHPTTISLADIQRQPITYASTHYTHSAHAVPRAHSEPRTPNLERIEVFDTLTRNSIDPQSLHPSQLHLYANADADQKLRLLELWRISPPNYGRDIEGPSGTWYGTSLHQEEQMARIRYEHLMEERSMVGHANRPDETLGLSRNGFEQSGYELLAQRDYDHSEGSAAMPLQDLTSSYNRAIDPAGHYNIGGMPEKGSAAEDMENQYGMWAEVREIPSVAHGSGNGGMDDEMVM</sequence>
<feature type="region of interest" description="Disordered" evidence="1">
    <location>
        <begin position="1"/>
        <end position="45"/>
    </location>
</feature>
<name>A0A6A6HHH5_VIRVR</name>
<evidence type="ECO:0000313" key="2">
    <source>
        <dbReference type="EMBL" id="KAF2237575.1"/>
    </source>
</evidence>
<dbReference type="AlphaFoldDB" id="A0A6A6HHH5"/>
<gene>
    <name evidence="2" type="ORF">EV356DRAFT_510515</name>
</gene>
<evidence type="ECO:0000313" key="3">
    <source>
        <dbReference type="Proteomes" id="UP000800092"/>
    </source>
</evidence>
<dbReference type="EMBL" id="ML991779">
    <property type="protein sequence ID" value="KAF2237575.1"/>
    <property type="molecule type" value="Genomic_DNA"/>
</dbReference>
<reference evidence="2" key="1">
    <citation type="journal article" date="2020" name="Stud. Mycol.">
        <title>101 Dothideomycetes genomes: a test case for predicting lifestyles and emergence of pathogens.</title>
        <authorList>
            <person name="Haridas S."/>
            <person name="Albert R."/>
            <person name="Binder M."/>
            <person name="Bloem J."/>
            <person name="Labutti K."/>
            <person name="Salamov A."/>
            <person name="Andreopoulos B."/>
            <person name="Baker S."/>
            <person name="Barry K."/>
            <person name="Bills G."/>
            <person name="Bluhm B."/>
            <person name="Cannon C."/>
            <person name="Castanera R."/>
            <person name="Culley D."/>
            <person name="Daum C."/>
            <person name="Ezra D."/>
            <person name="Gonzalez J."/>
            <person name="Henrissat B."/>
            <person name="Kuo A."/>
            <person name="Liang C."/>
            <person name="Lipzen A."/>
            <person name="Lutzoni F."/>
            <person name="Magnuson J."/>
            <person name="Mondo S."/>
            <person name="Nolan M."/>
            <person name="Ohm R."/>
            <person name="Pangilinan J."/>
            <person name="Park H.-J."/>
            <person name="Ramirez L."/>
            <person name="Alfaro M."/>
            <person name="Sun H."/>
            <person name="Tritt A."/>
            <person name="Yoshinaga Y."/>
            <person name="Zwiers L.-H."/>
            <person name="Turgeon B."/>
            <person name="Goodwin S."/>
            <person name="Spatafora J."/>
            <person name="Crous P."/>
            <person name="Grigoriev I."/>
        </authorList>
    </citation>
    <scope>NUCLEOTIDE SEQUENCE</scope>
    <source>
        <strain evidence="2">Tuck. ex Michener</strain>
    </source>
</reference>